<dbReference type="PANTHER" id="PTHR45754:SF3">
    <property type="entry name" value="METHYLENETETRAHYDROFOLATE REDUCTASE (NADPH)"/>
    <property type="match status" value="1"/>
</dbReference>
<dbReference type="SUPFAM" id="SSF51730">
    <property type="entry name" value="FAD-linked oxidoreductase"/>
    <property type="match status" value="1"/>
</dbReference>
<keyword evidence="6" id="KW-0560">Oxidoreductase</keyword>
<comment type="pathway">
    <text evidence="2">One-carbon metabolism; tetrahydrofolate interconversion.</text>
</comment>
<dbReference type="CDD" id="cd00537">
    <property type="entry name" value="MTHFR"/>
    <property type="match status" value="1"/>
</dbReference>
<sequence length="285" mass="30495">MERMTVSVEFFPPKDDAGEARLWEASTALESISPDFISVTYGAGGSTRDRTVQITKEITKRTGRSTVAHLTCVGSTKDELIEILGQYKSAGIKSILALRGDPVGGPAAKWVSKPGGFDHADQLVELAMGQGGFEVGVAAFPDGHPASDGNLTKDIDVLLSKEQLGATFATTQFFFESSKWETLVSELAKRGSALPIIAGILPITNVKQLQRMAELGGTAIPVQVSKLFNEIADDPEAVKRAGIELATNLCNELIDLKVPGLHFYTMNSSPATLEICTNLGLTNRE</sequence>
<evidence type="ECO:0000256" key="1">
    <source>
        <dbReference type="ARBA" id="ARBA00001974"/>
    </source>
</evidence>
<proteinExistence type="inferred from homology"/>
<keyword evidence="4" id="KW-0285">Flavoprotein</keyword>
<evidence type="ECO:0000256" key="6">
    <source>
        <dbReference type="ARBA" id="ARBA00023002"/>
    </source>
</evidence>
<protein>
    <submittedName>
        <fullName evidence="7">Unannotated protein</fullName>
    </submittedName>
</protein>
<keyword evidence="5" id="KW-0274">FAD</keyword>
<dbReference type="GO" id="GO:0009086">
    <property type="term" value="P:methionine biosynthetic process"/>
    <property type="evidence" value="ECO:0007669"/>
    <property type="project" value="TreeGrafter"/>
</dbReference>
<dbReference type="AlphaFoldDB" id="A0A6J6B4Z0"/>
<dbReference type="EMBL" id="CAEZSJ010000017">
    <property type="protein sequence ID" value="CAB4533419.1"/>
    <property type="molecule type" value="Genomic_DNA"/>
</dbReference>
<dbReference type="GO" id="GO:0071949">
    <property type="term" value="F:FAD binding"/>
    <property type="evidence" value="ECO:0007669"/>
    <property type="project" value="TreeGrafter"/>
</dbReference>
<dbReference type="GO" id="GO:0004489">
    <property type="term" value="F:methylenetetrahydrofolate reductase [NAD(P)H] activity"/>
    <property type="evidence" value="ECO:0007669"/>
    <property type="project" value="InterPro"/>
</dbReference>
<comment type="similarity">
    <text evidence="3">Belongs to the methylenetetrahydrofolate reductase family.</text>
</comment>
<evidence type="ECO:0000313" key="7">
    <source>
        <dbReference type="EMBL" id="CAB4533419.1"/>
    </source>
</evidence>
<dbReference type="Gene3D" id="3.20.20.220">
    <property type="match status" value="1"/>
</dbReference>
<dbReference type="InterPro" id="IPR029041">
    <property type="entry name" value="FAD-linked_oxidoreductase-like"/>
</dbReference>
<evidence type="ECO:0000256" key="3">
    <source>
        <dbReference type="ARBA" id="ARBA00006743"/>
    </source>
</evidence>
<evidence type="ECO:0000256" key="5">
    <source>
        <dbReference type="ARBA" id="ARBA00022827"/>
    </source>
</evidence>
<comment type="cofactor">
    <cofactor evidence="1">
        <name>FAD</name>
        <dbReference type="ChEBI" id="CHEBI:57692"/>
    </cofactor>
</comment>
<evidence type="ECO:0000256" key="2">
    <source>
        <dbReference type="ARBA" id="ARBA00004777"/>
    </source>
</evidence>
<evidence type="ECO:0000256" key="4">
    <source>
        <dbReference type="ARBA" id="ARBA00022630"/>
    </source>
</evidence>
<name>A0A6J6B4Z0_9ZZZZ</name>
<organism evidence="7">
    <name type="scientific">freshwater metagenome</name>
    <dbReference type="NCBI Taxonomy" id="449393"/>
    <lineage>
        <taxon>unclassified sequences</taxon>
        <taxon>metagenomes</taxon>
        <taxon>ecological metagenomes</taxon>
    </lineage>
</organism>
<dbReference type="Pfam" id="PF02219">
    <property type="entry name" value="MTHFR"/>
    <property type="match status" value="1"/>
</dbReference>
<gene>
    <name evidence="7" type="ORF">UFOPK1425_00167</name>
</gene>
<dbReference type="InterPro" id="IPR003171">
    <property type="entry name" value="Mehydrof_redctse-like"/>
</dbReference>
<dbReference type="GO" id="GO:0005829">
    <property type="term" value="C:cytosol"/>
    <property type="evidence" value="ECO:0007669"/>
    <property type="project" value="TreeGrafter"/>
</dbReference>
<dbReference type="GO" id="GO:0035999">
    <property type="term" value="P:tetrahydrofolate interconversion"/>
    <property type="evidence" value="ECO:0007669"/>
    <property type="project" value="UniProtKB-UniPathway"/>
</dbReference>
<reference evidence="7" key="1">
    <citation type="submission" date="2020-05" db="EMBL/GenBank/DDBJ databases">
        <authorList>
            <person name="Chiriac C."/>
            <person name="Salcher M."/>
            <person name="Ghai R."/>
            <person name="Kavagutti S V."/>
        </authorList>
    </citation>
    <scope>NUCLEOTIDE SEQUENCE</scope>
</reference>
<dbReference type="UniPathway" id="UPA00193"/>
<dbReference type="PANTHER" id="PTHR45754">
    <property type="entry name" value="METHYLENETETRAHYDROFOLATE REDUCTASE"/>
    <property type="match status" value="1"/>
</dbReference>
<accession>A0A6J6B4Z0</accession>